<proteinExistence type="predicted"/>
<dbReference type="EMBL" id="CP001344">
    <property type="protein sequence ID" value="ACL44764.1"/>
    <property type="molecule type" value="Genomic_DNA"/>
</dbReference>
<gene>
    <name evidence="3" type="ordered locus">Cyan7425_2406</name>
</gene>
<dbReference type="AlphaFoldDB" id="B8HX73"/>
<dbReference type="GO" id="GO:0004519">
    <property type="term" value="F:endonuclease activity"/>
    <property type="evidence" value="ECO:0007669"/>
    <property type="project" value="UniProtKB-KW"/>
</dbReference>
<dbReference type="Pfam" id="PF03372">
    <property type="entry name" value="Exo_endo_phos"/>
    <property type="match status" value="1"/>
</dbReference>
<dbReference type="PANTHER" id="PTHR42834:SF1">
    <property type="entry name" value="ENDONUCLEASE_EXONUCLEASE_PHOSPHATASE FAMILY PROTEIN (AFU_ORTHOLOGUE AFUA_3G09210)"/>
    <property type="match status" value="1"/>
</dbReference>
<feature type="domain" description="Endonuclease/exonuclease/phosphatase" evidence="2">
    <location>
        <begin position="337"/>
        <end position="637"/>
    </location>
</feature>
<reference evidence="3" key="1">
    <citation type="submission" date="2009-01" db="EMBL/GenBank/DDBJ databases">
        <title>Complete sequence of chromosome Cyanothece sp. PCC 7425.</title>
        <authorList>
            <consortium name="US DOE Joint Genome Institute"/>
            <person name="Lucas S."/>
            <person name="Copeland A."/>
            <person name="Lapidus A."/>
            <person name="Glavina del Rio T."/>
            <person name="Dalin E."/>
            <person name="Tice H."/>
            <person name="Bruce D."/>
            <person name="Goodwin L."/>
            <person name="Pitluck S."/>
            <person name="Sims D."/>
            <person name="Meineke L."/>
            <person name="Brettin T."/>
            <person name="Detter J.C."/>
            <person name="Han C."/>
            <person name="Larimer F."/>
            <person name="Land M."/>
            <person name="Hauser L."/>
            <person name="Kyrpides N."/>
            <person name="Ovchinnikova G."/>
            <person name="Liberton M."/>
            <person name="Stoeckel J."/>
            <person name="Banerjee A."/>
            <person name="Singh A."/>
            <person name="Page L."/>
            <person name="Sato H."/>
            <person name="Zhao L."/>
            <person name="Sherman L."/>
            <person name="Pakrasi H."/>
            <person name="Richardson P."/>
        </authorList>
    </citation>
    <scope>NUCLEOTIDE SEQUENCE</scope>
    <source>
        <strain evidence="3">PCC 7425</strain>
    </source>
</reference>
<name>B8HX73_CYAP4</name>
<organism evidence="3">
    <name type="scientific">Cyanothece sp. (strain PCC 7425 / ATCC 29141)</name>
    <dbReference type="NCBI Taxonomy" id="395961"/>
    <lineage>
        <taxon>Bacteria</taxon>
        <taxon>Bacillati</taxon>
        <taxon>Cyanobacteriota</taxon>
        <taxon>Cyanophyceae</taxon>
        <taxon>Gomontiellales</taxon>
        <taxon>Cyanothecaceae</taxon>
        <taxon>Cyanothece</taxon>
    </lineage>
</organism>
<keyword evidence="3" id="KW-0269">Exonuclease</keyword>
<protein>
    <submittedName>
        <fullName evidence="3">Endonuclease/exonuclease/phosphatase</fullName>
    </submittedName>
</protein>
<dbReference type="Gene3D" id="3.60.10.10">
    <property type="entry name" value="Endonuclease/exonuclease/phosphatase"/>
    <property type="match status" value="1"/>
</dbReference>
<dbReference type="eggNOG" id="COG2374">
    <property type="taxonomic scope" value="Bacteria"/>
</dbReference>
<dbReference type="CDD" id="cd04486">
    <property type="entry name" value="YhcR_OBF_like"/>
    <property type="match status" value="1"/>
</dbReference>
<evidence type="ECO:0000256" key="1">
    <source>
        <dbReference type="SAM" id="MobiDB-lite"/>
    </source>
</evidence>
<evidence type="ECO:0000313" key="3">
    <source>
        <dbReference type="EMBL" id="ACL44764.1"/>
    </source>
</evidence>
<dbReference type="OrthoDB" id="9768561at2"/>
<evidence type="ECO:0000259" key="2">
    <source>
        <dbReference type="Pfam" id="PF03372"/>
    </source>
</evidence>
<keyword evidence="3" id="KW-0540">Nuclease</keyword>
<dbReference type="KEGG" id="cyn:Cyan7425_2406"/>
<dbReference type="STRING" id="395961.Cyan7425_2406"/>
<feature type="region of interest" description="Disordered" evidence="1">
    <location>
        <begin position="514"/>
        <end position="533"/>
    </location>
</feature>
<dbReference type="PANTHER" id="PTHR42834">
    <property type="entry name" value="ENDONUCLEASE/EXONUCLEASE/PHOSPHATASE FAMILY PROTEIN (AFU_ORTHOLOGUE AFUA_3G09210)"/>
    <property type="match status" value="1"/>
</dbReference>
<keyword evidence="3" id="KW-0378">Hydrolase</keyword>
<accession>B8HX73</accession>
<dbReference type="SUPFAM" id="SSF56219">
    <property type="entry name" value="DNase I-like"/>
    <property type="match status" value="1"/>
</dbReference>
<sequence>MKNLLRGWRRRLLLLLLLFGSAFLLASPHLFGQAPLQIEDVQGSHHLSPFNGQAVQNIGGIVTATTQDGFFLQDDQLDRNPASSAAIFVFGGRKPDVQVGDKVAVSGIVTEFRPGNPQPEGNPNNLTLTQIGDVAKGGLPQPPAQVRVLSSQNPLPSATRIGQGGRQQPVRLIRQGAMGGNVENPKSRFVPSQYGMDFYESLEGMRVELREAQVVGATDERGVFYLVPDRGRLATGMNPRGGITVRKLGTNPYLDGDLNPERIAVDDTLLALQPGSSRSPRLNVGDRLDQISGILSYEFSHYRLLPIQPLPQRLVHPGNLQREKTSLQGDAHHLTIASFNVENLNPGAAQSKDFKFTGNRITAIAEAIVSSLGSPDIVGLQEVQDNSGPEDDGVVAADQTARLLVAAIAAAGGPTYQYIDIPPLNNQEGGQPGGNIRVAFLFNPQRVQLMSGQAGRGDATTATTVLAGGGLSLSPGRIDPLNPAFRETRKSLVAQFRFREQDFVVINNHWSSKRGDQPLYGPNQPPDLPSNQQRQTQAAIVHQFVQTLLSQNPATKVIVLGDLNDFGFSPPLETLKGQPPLLVNLAEQLPEVERYSYVFQGNAQELDHVLVSSALQPRAQFDIVHLNAEFHTQLSDHDPCVARLLLP</sequence>
<dbReference type="GO" id="GO:0004527">
    <property type="term" value="F:exonuclease activity"/>
    <property type="evidence" value="ECO:0007669"/>
    <property type="project" value="UniProtKB-KW"/>
</dbReference>
<dbReference type="InterPro" id="IPR036691">
    <property type="entry name" value="Endo/exonu/phosph_ase_sf"/>
</dbReference>
<dbReference type="HOGENOM" id="CLU_003608_1_1_3"/>
<keyword evidence="3" id="KW-0255">Endonuclease</keyword>
<dbReference type="InterPro" id="IPR005135">
    <property type="entry name" value="Endo/exonuclease/phosphatase"/>
</dbReference>